<organism evidence="11 12">
    <name type="scientific">Tepiditoga spiralis</name>
    <dbReference type="NCBI Taxonomy" id="2108365"/>
    <lineage>
        <taxon>Bacteria</taxon>
        <taxon>Thermotogati</taxon>
        <taxon>Thermotogota</taxon>
        <taxon>Thermotogae</taxon>
        <taxon>Petrotogales</taxon>
        <taxon>Petrotogaceae</taxon>
        <taxon>Tepiditoga</taxon>
    </lineage>
</organism>
<protein>
    <recommendedName>
        <fullName evidence="7 8">Small ribosomal subunit protein uS3</fullName>
    </recommendedName>
</protein>
<dbReference type="AlphaFoldDB" id="A0A7G1G9W7"/>
<dbReference type="FunFam" id="3.30.300.20:FF:000001">
    <property type="entry name" value="30S ribosomal protein S3"/>
    <property type="match status" value="1"/>
</dbReference>
<name>A0A7G1G9W7_9BACT</name>
<dbReference type="InParanoid" id="A0A7G1G9W7"/>
<dbReference type="PANTHER" id="PTHR11760:SF19">
    <property type="entry name" value="SMALL RIBOSOMAL SUBUNIT PROTEIN US3C"/>
    <property type="match status" value="1"/>
</dbReference>
<keyword evidence="3 8" id="KW-0694">RNA-binding</keyword>
<dbReference type="InterPro" id="IPR018280">
    <property type="entry name" value="Ribosomal_uS3_CS"/>
</dbReference>
<evidence type="ECO:0000259" key="10">
    <source>
        <dbReference type="PROSITE" id="PS50823"/>
    </source>
</evidence>
<keyword evidence="4 8" id="KW-0689">Ribosomal protein</keyword>
<evidence type="ECO:0000256" key="2">
    <source>
        <dbReference type="ARBA" id="ARBA00022730"/>
    </source>
</evidence>
<dbReference type="Gene3D" id="3.30.300.20">
    <property type="match status" value="1"/>
</dbReference>
<dbReference type="InterPro" id="IPR004044">
    <property type="entry name" value="KH_dom_type_2"/>
</dbReference>
<evidence type="ECO:0000256" key="9">
    <source>
        <dbReference type="RuleBase" id="RU003624"/>
    </source>
</evidence>
<dbReference type="PROSITE" id="PS00548">
    <property type="entry name" value="RIBOSOMAL_S3"/>
    <property type="match status" value="1"/>
</dbReference>
<dbReference type="GO" id="GO:0003729">
    <property type="term" value="F:mRNA binding"/>
    <property type="evidence" value="ECO:0007669"/>
    <property type="project" value="UniProtKB-UniRule"/>
</dbReference>
<dbReference type="SUPFAM" id="SSF54814">
    <property type="entry name" value="Prokaryotic type KH domain (KH-domain type II)"/>
    <property type="match status" value="1"/>
</dbReference>
<dbReference type="EMBL" id="AP018712">
    <property type="protein sequence ID" value="BBE30902.1"/>
    <property type="molecule type" value="Genomic_DNA"/>
</dbReference>
<keyword evidence="2 8" id="KW-0699">rRNA-binding</keyword>
<dbReference type="PANTHER" id="PTHR11760">
    <property type="entry name" value="30S/40S RIBOSOMAL PROTEIN S3"/>
    <property type="match status" value="1"/>
</dbReference>
<accession>A0A7G1G9W7</accession>
<evidence type="ECO:0000256" key="4">
    <source>
        <dbReference type="ARBA" id="ARBA00022980"/>
    </source>
</evidence>
<evidence type="ECO:0000256" key="6">
    <source>
        <dbReference type="ARBA" id="ARBA00024998"/>
    </source>
</evidence>
<dbReference type="PROSITE" id="PS50823">
    <property type="entry name" value="KH_TYPE_2"/>
    <property type="match status" value="1"/>
</dbReference>
<dbReference type="Gene3D" id="3.30.1140.32">
    <property type="entry name" value="Ribosomal protein S3, C-terminal domain"/>
    <property type="match status" value="1"/>
</dbReference>
<dbReference type="InterPro" id="IPR015946">
    <property type="entry name" value="KH_dom-like_a/b"/>
</dbReference>
<evidence type="ECO:0000256" key="7">
    <source>
        <dbReference type="ARBA" id="ARBA00035257"/>
    </source>
</evidence>
<dbReference type="HAMAP" id="MF_01309_B">
    <property type="entry name" value="Ribosomal_uS3_B"/>
    <property type="match status" value="1"/>
</dbReference>
<feature type="domain" description="KH type-2" evidence="10">
    <location>
        <begin position="38"/>
        <end position="108"/>
    </location>
</feature>
<reference evidence="11 12" key="1">
    <citation type="submission" date="2018-06" db="EMBL/GenBank/DDBJ databases">
        <title>Genome sequencing of Oceanotoga sp. sy52.</title>
        <authorList>
            <person name="Mori K."/>
        </authorList>
    </citation>
    <scope>NUCLEOTIDE SEQUENCE [LARGE SCALE GENOMIC DNA]</scope>
    <source>
        <strain evidence="12">sy52</strain>
    </source>
</reference>
<dbReference type="CDD" id="cd02412">
    <property type="entry name" value="KH-II_30S_S3"/>
    <property type="match status" value="1"/>
</dbReference>
<evidence type="ECO:0000256" key="3">
    <source>
        <dbReference type="ARBA" id="ARBA00022884"/>
    </source>
</evidence>
<dbReference type="SUPFAM" id="SSF54821">
    <property type="entry name" value="Ribosomal protein S3 C-terminal domain"/>
    <property type="match status" value="1"/>
</dbReference>
<dbReference type="RefSeq" id="WP_190615969.1">
    <property type="nucleotide sequence ID" value="NZ_AP018712.1"/>
</dbReference>
<dbReference type="InterPro" id="IPR004087">
    <property type="entry name" value="KH_dom"/>
</dbReference>
<sequence length="210" mass="23923">MGSKVHPTGFRVGISQPWKSTWFNENKYREYLHEDRKIREYVEDKYQRAGVSEVIISRPSDSMVKLEIFASRVGIIIGKKGSEIQKLREELSKIVNERAVKVFVQEVRNPYSSAKLIAEDVSNQLLRRISHKVAMKRAINNAMKRGVKGIKIMVSGRLGGADIARSETYMEGRLPLQTLKANLDYSTTEAQTKYGTTGIKVWIYKGDVQL</sequence>
<dbReference type="KEGG" id="ocy:OSSY52_10430"/>
<dbReference type="InterPro" id="IPR036419">
    <property type="entry name" value="Ribosomal_S3_C_sf"/>
</dbReference>
<dbReference type="FunCoup" id="A0A7G1G9W7">
    <property type="interactions" value="450"/>
</dbReference>
<dbReference type="GO" id="GO:0003735">
    <property type="term" value="F:structural constituent of ribosome"/>
    <property type="evidence" value="ECO:0007669"/>
    <property type="project" value="InterPro"/>
</dbReference>
<keyword evidence="5 8" id="KW-0687">Ribonucleoprotein</keyword>
<dbReference type="InterPro" id="IPR005704">
    <property type="entry name" value="Ribosomal_uS3_bac-typ"/>
</dbReference>
<gene>
    <name evidence="8 11" type="primary">rpsC</name>
    <name evidence="11" type="ORF">OSSY52_10430</name>
</gene>
<dbReference type="SMART" id="SM00322">
    <property type="entry name" value="KH"/>
    <property type="match status" value="1"/>
</dbReference>
<proteinExistence type="inferred from homology"/>
<evidence type="ECO:0000256" key="8">
    <source>
        <dbReference type="HAMAP-Rule" id="MF_01309"/>
    </source>
</evidence>
<dbReference type="InterPro" id="IPR009019">
    <property type="entry name" value="KH_sf_prok-type"/>
</dbReference>
<dbReference type="NCBIfam" id="TIGR01009">
    <property type="entry name" value="rpsC_bact"/>
    <property type="match status" value="1"/>
</dbReference>
<evidence type="ECO:0000256" key="1">
    <source>
        <dbReference type="ARBA" id="ARBA00010761"/>
    </source>
</evidence>
<dbReference type="GO" id="GO:0022627">
    <property type="term" value="C:cytosolic small ribosomal subunit"/>
    <property type="evidence" value="ECO:0007669"/>
    <property type="project" value="TreeGrafter"/>
</dbReference>
<dbReference type="InterPro" id="IPR001351">
    <property type="entry name" value="Ribosomal_uS3_C"/>
</dbReference>
<evidence type="ECO:0000256" key="5">
    <source>
        <dbReference type="ARBA" id="ARBA00023274"/>
    </source>
</evidence>
<comment type="similarity">
    <text evidence="1 8 9">Belongs to the universal ribosomal protein uS3 family.</text>
</comment>
<dbReference type="Pfam" id="PF07650">
    <property type="entry name" value="KH_2"/>
    <property type="match status" value="1"/>
</dbReference>
<dbReference type="InterPro" id="IPR057258">
    <property type="entry name" value="Ribosomal_uS3"/>
</dbReference>
<keyword evidence="12" id="KW-1185">Reference proteome</keyword>
<dbReference type="Proteomes" id="UP000516361">
    <property type="component" value="Chromosome"/>
</dbReference>
<dbReference type="Pfam" id="PF00189">
    <property type="entry name" value="Ribosomal_S3_C"/>
    <property type="match status" value="1"/>
</dbReference>
<dbReference type="GO" id="GO:0019843">
    <property type="term" value="F:rRNA binding"/>
    <property type="evidence" value="ECO:0007669"/>
    <property type="project" value="UniProtKB-UniRule"/>
</dbReference>
<evidence type="ECO:0000313" key="11">
    <source>
        <dbReference type="EMBL" id="BBE30902.1"/>
    </source>
</evidence>
<dbReference type="GO" id="GO:0006412">
    <property type="term" value="P:translation"/>
    <property type="evidence" value="ECO:0007669"/>
    <property type="project" value="UniProtKB-UniRule"/>
</dbReference>
<evidence type="ECO:0000313" key="12">
    <source>
        <dbReference type="Proteomes" id="UP000516361"/>
    </source>
</evidence>
<comment type="function">
    <text evidence="6 8">Binds the lower part of the 30S subunit head. Binds mRNA in the 70S ribosome, positioning it for translation.</text>
</comment>
<comment type="subunit">
    <text evidence="8">Part of the 30S ribosomal subunit. Forms a tight complex with proteins S10 and S14.</text>
</comment>
<dbReference type="PROSITE" id="PS50084">
    <property type="entry name" value="KH_TYPE_1"/>
    <property type="match status" value="1"/>
</dbReference>